<organism evidence="5 6">
    <name type="scientific">Georgenia daeguensis</name>
    <dbReference type="NCBI Taxonomy" id="908355"/>
    <lineage>
        <taxon>Bacteria</taxon>
        <taxon>Bacillati</taxon>
        <taxon>Actinomycetota</taxon>
        <taxon>Actinomycetes</taxon>
        <taxon>Micrococcales</taxon>
        <taxon>Bogoriellaceae</taxon>
        <taxon>Georgenia</taxon>
    </lineage>
</organism>
<dbReference type="Gene3D" id="3.30.60.230">
    <property type="entry name" value="Lsr2, dimerization domain"/>
    <property type="match status" value="1"/>
</dbReference>
<proteinExistence type="predicted"/>
<evidence type="ECO:0000256" key="1">
    <source>
        <dbReference type="ARBA" id="ARBA00023125"/>
    </source>
</evidence>
<gene>
    <name evidence="5" type="ORF">GCM10022262_34370</name>
</gene>
<evidence type="ECO:0000313" key="5">
    <source>
        <dbReference type="EMBL" id="GAA4289076.1"/>
    </source>
</evidence>
<feature type="domain" description="Lsr2 DNA-binding" evidence="4">
    <location>
        <begin position="80"/>
        <end position="110"/>
    </location>
</feature>
<evidence type="ECO:0000259" key="3">
    <source>
        <dbReference type="Pfam" id="PF11774"/>
    </source>
</evidence>
<sequence>MAQKKHVVLIDDLDGSPASETVAFSLDGADYEMDLNEAHAEALRESFAEWIGHARRVSGRKKSTGRRGASSTAASPSAFDTAKVREWARQNGYTVSDRGRIPSSVREAYSLAN</sequence>
<dbReference type="InterPro" id="IPR042261">
    <property type="entry name" value="Lsr2-like_dimerization"/>
</dbReference>
<accession>A0ABP8EYK9</accession>
<dbReference type="InterPro" id="IPR036625">
    <property type="entry name" value="E3-bd_dom_sf"/>
</dbReference>
<dbReference type="Proteomes" id="UP001499841">
    <property type="component" value="Unassembled WGS sequence"/>
</dbReference>
<feature type="compositionally biased region" description="Basic residues" evidence="2">
    <location>
        <begin position="56"/>
        <end position="65"/>
    </location>
</feature>
<feature type="region of interest" description="Disordered" evidence="2">
    <location>
        <begin position="56"/>
        <end position="79"/>
    </location>
</feature>
<evidence type="ECO:0000256" key="2">
    <source>
        <dbReference type="SAM" id="MobiDB-lite"/>
    </source>
</evidence>
<name>A0ABP8EYK9_9MICO</name>
<keyword evidence="6" id="KW-1185">Reference proteome</keyword>
<dbReference type="InterPro" id="IPR055370">
    <property type="entry name" value="Lsr2_DNA-bd"/>
</dbReference>
<dbReference type="Gene3D" id="4.10.320.10">
    <property type="entry name" value="E3-binding domain"/>
    <property type="match status" value="1"/>
</dbReference>
<dbReference type="InterPro" id="IPR024412">
    <property type="entry name" value="Lsr2_dim_dom"/>
</dbReference>
<dbReference type="Pfam" id="PF11774">
    <property type="entry name" value="Lsr2"/>
    <property type="match status" value="1"/>
</dbReference>
<dbReference type="Pfam" id="PF23359">
    <property type="entry name" value="Lsr2_DNA-bd"/>
    <property type="match status" value="1"/>
</dbReference>
<comment type="caution">
    <text evidence="5">The sequence shown here is derived from an EMBL/GenBank/DDBJ whole genome shotgun (WGS) entry which is preliminary data.</text>
</comment>
<reference evidence="6" key="1">
    <citation type="journal article" date="2019" name="Int. J. Syst. Evol. Microbiol.">
        <title>The Global Catalogue of Microorganisms (GCM) 10K type strain sequencing project: providing services to taxonomists for standard genome sequencing and annotation.</title>
        <authorList>
            <consortium name="The Broad Institute Genomics Platform"/>
            <consortium name="The Broad Institute Genome Sequencing Center for Infectious Disease"/>
            <person name="Wu L."/>
            <person name="Ma J."/>
        </authorList>
    </citation>
    <scope>NUCLEOTIDE SEQUENCE [LARGE SCALE GENOMIC DNA]</scope>
    <source>
        <strain evidence="6">JCM 17459</strain>
    </source>
</reference>
<evidence type="ECO:0000259" key="4">
    <source>
        <dbReference type="Pfam" id="PF23359"/>
    </source>
</evidence>
<dbReference type="RefSeq" id="WP_345043899.1">
    <property type="nucleotide sequence ID" value="NZ_BAABBA010000021.1"/>
</dbReference>
<feature type="domain" description="Lsr2 dimerization" evidence="3">
    <location>
        <begin position="1"/>
        <end position="57"/>
    </location>
</feature>
<protein>
    <submittedName>
        <fullName evidence="5">Lsr2 family protein</fullName>
    </submittedName>
</protein>
<keyword evidence="1" id="KW-0238">DNA-binding</keyword>
<evidence type="ECO:0000313" key="6">
    <source>
        <dbReference type="Proteomes" id="UP001499841"/>
    </source>
</evidence>
<dbReference type="EMBL" id="BAABBA010000021">
    <property type="protein sequence ID" value="GAA4289076.1"/>
    <property type="molecule type" value="Genomic_DNA"/>
</dbReference>